<reference evidence="1 2" key="1">
    <citation type="submission" date="2019-03" db="EMBL/GenBank/DDBJ databases">
        <title>Genomic and seasonal variations among aquatic phages infecting the Baltic Sea Gammaproteobacteria Rheinheimera sp. bal341.</title>
        <authorList>
            <person name="Nilsson E."/>
            <person name="Li K."/>
            <person name="Fridlund J."/>
            <person name="Sulcius S."/>
            <person name="Bunse C."/>
            <person name="Karlsson C.M.G."/>
            <person name="Lindh M."/>
            <person name="Lundin D."/>
            <person name="Pinhassi J."/>
            <person name="Holmfeldt K."/>
        </authorList>
    </citation>
    <scope>NUCLEOTIDE SEQUENCE [LARGE SCALE GENOMIC DNA]</scope>
</reference>
<evidence type="ECO:0000313" key="2">
    <source>
        <dbReference type="Proteomes" id="UP000303030"/>
    </source>
</evidence>
<name>A0A4P8N0H8_9CAUD</name>
<organism evidence="1 2">
    <name type="scientific">Rheinheimera phage vB_RspM_Barba11S</name>
    <dbReference type="NCBI Taxonomy" id="2565646"/>
    <lineage>
        <taxon>Viruses</taxon>
        <taxon>Duplodnaviria</taxon>
        <taxon>Heunggongvirae</taxon>
        <taxon>Uroviricota</taxon>
        <taxon>Caudoviricetes</taxon>
        <taxon>Barbavirus</taxon>
        <taxon>Barbavirus barba18A</taxon>
    </lineage>
</organism>
<protein>
    <submittedName>
        <fullName evidence="1">Uncharacterized protein</fullName>
    </submittedName>
</protein>
<gene>
    <name evidence="1" type="ORF">Barba11S_gp007</name>
</gene>
<evidence type="ECO:0000313" key="1">
    <source>
        <dbReference type="EMBL" id="QCQ60191.1"/>
    </source>
</evidence>
<dbReference type="Proteomes" id="UP000303030">
    <property type="component" value="Segment"/>
</dbReference>
<dbReference type="EMBL" id="MK719718">
    <property type="protein sequence ID" value="QCQ60191.1"/>
    <property type="molecule type" value="Genomic_DNA"/>
</dbReference>
<proteinExistence type="predicted"/>
<sequence length="53" mass="6281">MWIFEDNEGDPCVVESVNQETHLIEFDIHIGKFNLKGFHVDGYYPFHITKRVD</sequence>
<accession>A0A4P8N0H8</accession>